<gene>
    <name evidence="1" type="ORF">G6R29_05790</name>
</gene>
<dbReference type="InterPro" id="IPR029068">
    <property type="entry name" value="Glyas_Bleomycin-R_OHBP_Dase"/>
</dbReference>
<dbReference type="CDD" id="cd06587">
    <property type="entry name" value="VOC"/>
    <property type="match status" value="1"/>
</dbReference>
<proteinExistence type="predicted"/>
<keyword evidence="2" id="KW-1185">Reference proteome</keyword>
<sequence>MKVRKLNHKTIPAQDQNRAYRFWRDVFDLPQGGSQQDRILLVDHEELHFVLADSLPAAPEDDFELLVRDHVAELKKHFKNNFVPILNEEARYGNKVALTVKDSEGNTVVVEGNED</sequence>
<dbReference type="RefSeq" id="WP_213809413.1">
    <property type="nucleotide sequence ID" value="NZ_JAAMFK010000008.1"/>
</dbReference>
<dbReference type="EMBL" id="JAAMFK010000008">
    <property type="protein sequence ID" value="MBS9339131.1"/>
    <property type="molecule type" value="Genomic_DNA"/>
</dbReference>
<evidence type="ECO:0000313" key="2">
    <source>
        <dbReference type="Proteomes" id="UP001519504"/>
    </source>
</evidence>
<dbReference type="Proteomes" id="UP001519504">
    <property type="component" value="Unassembled WGS sequence"/>
</dbReference>
<name>A0ABS5R194_9LACO</name>
<protein>
    <submittedName>
        <fullName evidence="1">Lactoylglutathione lyase</fullName>
    </submittedName>
</protein>
<accession>A0ABS5R194</accession>
<keyword evidence="1" id="KW-0456">Lyase</keyword>
<evidence type="ECO:0000313" key="1">
    <source>
        <dbReference type="EMBL" id="MBS9339131.1"/>
    </source>
</evidence>
<comment type="caution">
    <text evidence="1">The sequence shown here is derived from an EMBL/GenBank/DDBJ whole genome shotgun (WGS) entry which is preliminary data.</text>
</comment>
<organism evidence="1 2">
    <name type="scientific">Fructobacillus broussonetiae</name>
    <dbReference type="NCBI Taxonomy" id="2713173"/>
    <lineage>
        <taxon>Bacteria</taxon>
        <taxon>Bacillati</taxon>
        <taxon>Bacillota</taxon>
        <taxon>Bacilli</taxon>
        <taxon>Lactobacillales</taxon>
        <taxon>Lactobacillaceae</taxon>
        <taxon>Fructobacillus</taxon>
    </lineage>
</organism>
<reference evidence="1 2" key="1">
    <citation type="submission" date="2020-02" db="EMBL/GenBank/DDBJ databases">
        <title>Fructobacillus sp. isolated from paper mulberry of Taiwan.</title>
        <authorList>
            <person name="Lin S.-T."/>
        </authorList>
    </citation>
    <scope>NUCLEOTIDE SEQUENCE [LARGE SCALE GENOMIC DNA]</scope>
    <source>
        <strain evidence="1 2">M2-14</strain>
    </source>
</reference>
<dbReference type="SUPFAM" id="SSF54593">
    <property type="entry name" value="Glyoxalase/Bleomycin resistance protein/Dihydroxybiphenyl dioxygenase"/>
    <property type="match status" value="1"/>
</dbReference>
<dbReference type="GO" id="GO:0016829">
    <property type="term" value="F:lyase activity"/>
    <property type="evidence" value="ECO:0007669"/>
    <property type="project" value="UniProtKB-KW"/>
</dbReference>
<dbReference type="Gene3D" id="3.10.180.10">
    <property type="entry name" value="2,3-Dihydroxybiphenyl 1,2-Dioxygenase, domain 1"/>
    <property type="match status" value="1"/>
</dbReference>